<dbReference type="EMBL" id="WMIG01000011">
    <property type="protein sequence ID" value="MTH60866.1"/>
    <property type="molecule type" value="Genomic_DNA"/>
</dbReference>
<reference evidence="1 2" key="1">
    <citation type="submission" date="2019-11" db="EMBL/GenBank/DDBJ databases">
        <authorList>
            <person name="Dong K."/>
        </authorList>
    </citation>
    <scope>NUCLEOTIDE SEQUENCE [LARGE SCALE GENOMIC DNA]</scope>
    <source>
        <strain evidence="1 2">NBRC 112902</strain>
    </source>
</reference>
<evidence type="ECO:0000313" key="2">
    <source>
        <dbReference type="Proteomes" id="UP000449846"/>
    </source>
</evidence>
<dbReference type="Proteomes" id="UP000449846">
    <property type="component" value="Unassembled WGS sequence"/>
</dbReference>
<accession>A0A844HLX3</accession>
<dbReference type="RefSeq" id="WP_155040812.1">
    <property type="nucleotide sequence ID" value="NZ_WMIG01000011.1"/>
</dbReference>
<name>A0A844HLX3_9RHOB</name>
<sequence length="163" mass="17740">MERANRLIGNSFHRSRIGCSGGLAHSFAFFGSKKPKKANECAKESRSVRKACQPLIVLRGGLPCGDQDWYVAATVNPPAAGHGRNGVFIKESIELFLTEASSKGEIAVTEEVAMKGYNIHGGQDATLSFSAGRSRAPRCRHLAIQEAEHFAPWNALRHCEEFG</sequence>
<dbReference type="AlphaFoldDB" id="A0A844HLX3"/>
<evidence type="ECO:0000313" key="1">
    <source>
        <dbReference type="EMBL" id="MTH60866.1"/>
    </source>
</evidence>
<protein>
    <submittedName>
        <fullName evidence="1">Uncharacterized protein</fullName>
    </submittedName>
</protein>
<proteinExistence type="predicted"/>
<gene>
    <name evidence="1" type="ORF">GL300_16755</name>
</gene>
<keyword evidence="2" id="KW-1185">Reference proteome</keyword>
<organism evidence="1 2">
    <name type="scientific">Paracoccus litorisediminis</name>
    <dbReference type="NCBI Taxonomy" id="2006130"/>
    <lineage>
        <taxon>Bacteria</taxon>
        <taxon>Pseudomonadati</taxon>
        <taxon>Pseudomonadota</taxon>
        <taxon>Alphaproteobacteria</taxon>
        <taxon>Rhodobacterales</taxon>
        <taxon>Paracoccaceae</taxon>
        <taxon>Paracoccus</taxon>
    </lineage>
</organism>
<comment type="caution">
    <text evidence="1">The sequence shown here is derived from an EMBL/GenBank/DDBJ whole genome shotgun (WGS) entry which is preliminary data.</text>
</comment>